<sequence length="131" mass="14695">MSNTFSRRCARLFNPVNADSAAAAEPEREPEKLYIEALLPGVAYSAANFPEKSDCAICLDSFREGDSCRKIPVCKHLFHSECVDRWIGRKPTCPVCRTRVDLDPLGSPGISGGDDRWKRLWTVHFEEGTSY</sequence>
<dbReference type="InterPro" id="IPR013083">
    <property type="entry name" value="Znf_RING/FYVE/PHD"/>
</dbReference>
<keyword evidence="7" id="KW-0472">Membrane</keyword>
<dbReference type="Gene3D" id="3.30.40.10">
    <property type="entry name" value="Zinc/RING finger domain, C3HC4 (zinc finger)"/>
    <property type="match status" value="1"/>
</dbReference>
<keyword evidence="5" id="KW-0862">Zinc</keyword>
<evidence type="ECO:0000256" key="9">
    <source>
        <dbReference type="PROSITE-ProRule" id="PRU00175"/>
    </source>
</evidence>
<dbReference type="InterPro" id="IPR001841">
    <property type="entry name" value="Znf_RING"/>
</dbReference>
<evidence type="ECO:0000313" key="12">
    <source>
        <dbReference type="Proteomes" id="UP001190926"/>
    </source>
</evidence>
<dbReference type="PANTHER" id="PTHR46539">
    <property type="entry name" value="E3 UBIQUITIN-PROTEIN LIGASE ATL42"/>
    <property type="match status" value="1"/>
</dbReference>
<keyword evidence="4 9" id="KW-0863">Zinc-finger</keyword>
<dbReference type="SMART" id="SM00184">
    <property type="entry name" value="RING"/>
    <property type="match status" value="1"/>
</dbReference>
<dbReference type="PROSITE" id="PS50089">
    <property type="entry name" value="ZF_RING_2"/>
    <property type="match status" value="1"/>
</dbReference>
<protein>
    <submittedName>
        <fullName evidence="11">RING/U-box superfamily protein</fullName>
    </submittedName>
</protein>
<evidence type="ECO:0000256" key="6">
    <source>
        <dbReference type="ARBA" id="ARBA00022989"/>
    </source>
</evidence>
<gene>
    <name evidence="11" type="ORF">C2S53_013707</name>
</gene>
<dbReference type="GO" id="GO:0016020">
    <property type="term" value="C:membrane"/>
    <property type="evidence" value="ECO:0007669"/>
    <property type="project" value="UniProtKB-SubCell"/>
</dbReference>
<dbReference type="SUPFAM" id="SSF57850">
    <property type="entry name" value="RING/U-box"/>
    <property type="match status" value="1"/>
</dbReference>
<evidence type="ECO:0000256" key="4">
    <source>
        <dbReference type="ARBA" id="ARBA00022771"/>
    </source>
</evidence>
<keyword evidence="12" id="KW-1185">Reference proteome</keyword>
<evidence type="ECO:0000256" key="3">
    <source>
        <dbReference type="ARBA" id="ARBA00022723"/>
    </source>
</evidence>
<name>A0AAD4P7E7_PERFH</name>
<dbReference type="Proteomes" id="UP001190926">
    <property type="component" value="Unassembled WGS sequence"/>
</dbReference>
<organism evidence="11 12">
    <name type="scientific">Perilla frutescens var. hirtella</name>
    <name type="common">Perilla citriodora</name>
    <name type="synonym">Perilla setoyensis</name>
    <dbReference type="NCBI Taxonomy" id="608512"/>
    <lineage>
        <taxon>Eukaryota</taxon>
        <taxon>Viridiplantae</taxon>
        <taxon>Streptophyta</taxon>
        <taxon>Embryophyta</taxon>
        <taxon>Tracheophyta</taxon>
        <taxon>Spermatophyta</taxon>
        <taxon>Magnoliopsida</taxon>
        <taxon>eudicotyledons</taxon>
        <taxon>Gunneridae</taxon>
        <taxon>Pentapetalae</taxon>
        <taxon>asterids</taxon>
        <taxon>lamiids</taxon>
        <taxon>Lamiales</taxon>
        <taxon>Lamiaceae</taxon>
        <taxon>Nepetoideae</taxon>
        <taxon>Elsholtzieae</taxon>
        <taxon>Perilla</taxon>
    </lineage>
</organism>
<feature type="domain" description="RING-type" evidence="10">
    <location>
        <begin position="55"/>
        <end position="97"/>
    </location>
</feature>
<comment type="subcellular location">
    <subcellularLocation>
        <location evidence="1">Membrane</location>
    </subcellularLocation>
</comment>
<comment type="similarity">
    <text evidence="8">Belongs to the RING-type zinc finger family. ATL subfamily.</text>
</comment>
<dbReference type="AlphaFoldDB" id="A0AAD4P7E7"/>
<dbReference type="EMBL" id="SDAM02000121">
    <property type="protein sequence ID" value="KAH6828685.1"/>
    <property type="molecule type" value="Genomic_DNA"/>
</dbReference>
<dbReference type="Pfam" id="PF13639">
    <property type="entry name" value="zf-RING_2"/>
    <property type="match status" value="1"/>
</dbReference>
<evidence type="ECO:0000256" key="1">
    <source>
        <dbReference type="ARBA" id="ARBA00004370"/>
    </source>
</evidence>
<dbReference type="PANTHER" id="PTHR46539:SF9">
    <property type="entry name" value="RING-H2 FINGER PROTEIN ATL56"/>
    <property type="match status" value="1"/>
</dbReference>
<reference evidence="11 12" key="1">
    <citation type="journal article" date="2021" name="Nat. Commun.">
        <title>Incipient diploidization of the medicinal plant Perilla within 10,000 years.</title>
        <authorList>
            <person name="Zhang Y."/>
            <person name="Shen Q."/>
            <person name="Leng L."/>
            <person name="Zhang D."/>
            <person name="Chen S."/>
            <person name="Shi Y."/>
            <person name="Ning Z."/>
            <person name="Chen S."/>
        </authorList>
    </citation>
    <scope>NUCLEOTIDE SEQUENCE [LARGE SCALE GENOMIC DNA]</scope>
    <source>
        <strain evidence="12">cv. PC099</strain>
    </source>
</reference>
<keyword evidence="6" id="KW-1133">Transmembrane helix</keyword>
<proteinExistence type="inferred from homology"/>
<evidence type="ECO:0000256" key="5">
    <source>
        <dbReference type="ARBA" id="ARBA00022833"/>
    </source>
</evidence>
<evidence type="ECO:0000256" key="7">
    <source>
        <dbReference type="ARBA" id="ARBA00023136"/>
    </source>
</evidence>
<keyword evidence="2" id="KW-0812">Transmembrane</keyword>
<comment type="caution">
    <text evidence="11">The sequence shown here is derived from an EMBL/GenBank/DDBJ whole genome shotgun (WGS) entry which is preliminary data.</text>
</comment>
<evidence type="ECO:0000256" key="2">
    <source>
        <dbReference type="ARBA" id="ARBA00022692"/>
    </source>
</evidence>
<evidence type="ECO:0000313" key="11">
    <source>
        <dbReference type="EMBL" id="KAH6828685.1"/>
    </source>
</evidence>
<evidence type="ECO:0000259" key="10">
    <source>
        <dbReference type="PROSITE" id="PS50089"/>
    </source>
</evidence>
<accession>A0AAD4P7E7</accession>
<evidence type="ECO:0000256" key="8">
    <source>
        <dbReference type="ARBA" id="ARBA00024209"/>
    </source>
</evidence>
<dbReference type="GO" id="GO:0008270">
    <property type="term" value="F:zinc ion binding"/>
    <property type="evidence" value="ECO:0007669"/>
    <property type="project" value="UniProtKB-KW"/>
</dbReference>
<keyword evidence="3" id="KW-0479">Metal-binding</keyword>